<organism evidence="3 4">
    <name type="scientific">Crenobacter oryzisoli</name>
    <dbReference type="NCBI Taxonomy" id="3056844"/>
    <lineage>
        <taxon>Bacteria</taxon>
        <taxon>Pseudomonadati</taxon>
        <taxon>Pseudomonadota</taxon>
        <taxon>Betaproteobacteria</taxon>
        <taxon>Neisseriales</taxon>
        <taxon>Neisseriaceae</taxon>
        <taxon>Crenobacter</taxon>
    </lineage>
</organism>
<evidence type="ECO:0000256" key="1">
    <source>
        <dbReference type="PROSITE-ProRule" id="PRU00023"/>
    </source>
</evidence>
<dbReference type="Proteomes" id="UP001168540">
    <property type="component" value="Unassembled WGS sequence"/>
</dbReference>
<keyword evidence="4" id="KW-1185">Reference proteome</keyword>
<dbReference type="PROSITE" id="PS50088">
    <property type="entry name" value="ANK_REPEAT"/>
    <property type="match status" value="2"/>
</dbReference>
<reference evidence="3" key="1">
    <citation type="submission" date="2023-06" db="EMBL/GenBank/DDBJ databases">
        <authorList>
            <person name="Zhang S."/>
        </authorList>
    </citation>
    <scope>NUCLEOTIDE SEQUENCE</scope>
    <source>
        <strain evidence="3">SG2303</strain>
    </source>
</reference>
<proteinExistence type="predicted"/>
<dbReference type="RefSeq" id="WP_289831241.1">
    <property type="nucleotide sequence ID" value="NZ_JAUEDK010000037.1"/>
</dbReference>
<dbReference type="SUPFAM" id="SSF48403">
    <property type="entry name" value="Ankyrin repeat"/>
    <property type="match status" value="1"/>
</dbReference>
<evidence type="ECO:0000313" key="4">
    <source>
        <dbReference type="Proteomes" id="UP001168540"/>
    </source>
</evidence>
<feature type="repeat" description="ANK" evidence="1">
    <location>
        <begin position="30"/>
        <end position="62"/>
    </location>
</feature>
<dbReference type="PROSITE" id="PS50297">
    <property type="entry name" value="ANK_REP_REGION"/>
    <property type="match status" value="1"/>
</dbReference>
<dbReference type="SMART" id="SM00248">
    <property type="entry name" value="ANK"/>
    <property type="match status" value="2"/>
</dbReference>
<dbReference type="PANTHER" id="PTHR46899">
    <property type="entry name" value="PROTEIN PHOSPHATASE 1 REGULATORY SUBUNIT 27"/>
    <property type="match status" value="1"/>
</dbReference>
<feature type="region of interest" description="Disordered" evidence="2">
    <location>
        <begin position="1"/>
        <end position="31"/>
    </location>
</feature>
<dbReference type="Pfam" id="PF12796">
    <property type="entry name" value="Ank_2"/>
    <property type="match status" value="1"/>
</dbReference>
<evidence type="ECO:0000256" key="2">
    <source>
        <dbReference type="SAM" id="MobiDB-lite"/>
    </source>
</evidence>
<sequence>MKAKVSVTRNSQGMTGHNKRQASVAYQKKSTHGQLHKAAASGKVDLVRLYVKYGDDINEIDQNGMTPLHLAYQNGQTQVVEALLELNADQTIKDSNLHVAYDLIQEHSFFCKLRSQDHY</sequence>
<keyword evidence="1" id="KW-0040">ANK repeat</keyword>
<dbReference type="InterPro" id="IPR036770">
    <property type="entry name" value="Ankyrin_rpt-contain_sf"/>
</dbReference>
<dbReference type="Gene3D" id="1.25.40.20">
    <property type="entry name" value="Ankyrin repeat-containing domain"/>
    <property type="match status" value="1"/>
</dbReference>
<dbReference type="InterPro" id="IPR002110">
    <property type="entry name" value="Ankyrin_rpt"/>
</dbReference>
<evidence type="ECO:0000313" key="3">
    <source>
        <dbReference type="EMBL" id="MDN0076588.1"/>
    </source>
</evidence>
<protein>
    <submittedName>
        <fullName evidence="3">Ankyrin repeat domain-containing protein</fullName>
    </submittedName>
</protein>
<name>A0ABT7XS24_9NEIS</name>
<accession>A0ABT7XS24</accession>
<dbReference type="EMBL" id="JAUEDK010000037">
    <property type="protein sequence ID" value="MDN0076588.1"/>
    <property type="molecule type" value="Genomic_DNA"/>
</dbReference>
<dbReference type="InterPro" id="IPR053080">
    <property type="entry name" value="PP1_regulatory_subunit_27"/>
</dbReference>
<dbReference type="PANTHER" id="PTHR46899:SF3">
    <property type="entry name" value="PROTEIN PHOSPHATASE 1 REGULATORY SUBUNIT 27"/>
    <property type="match status" value="1"/>
</dbReference>
<comment type="caution">
    <text evidence="3">The sequence shown here is derived from an EMBL/GenBank/DDBJ whole genome shotgun (WGS) entry which is preliminary data.</text>
</comment>
<gene>
    <name evidence="3" type="ORF">QU481_17105</name>
</gene>
<feature type="repeat" description="ANK" evidence="1">
    <location>
        <begin position="63"/>
        <end position="95"/>
    </location>
</feature>